<evidence type="ECO:0000256" key="14">
    <source>
        <dbReference type="RuleBase" id="RU000461"/>
    </source>
</evidence>
<evidence type="ECO:0000256" key="3">
    <source>
        <dbReference type="ARBA" id="ARBA00004406"/>
    </source>
</evidence>
<evidence type="ECO:0000256" key="7">
    <source>
        <dbReference type="ARBA" id="ARBA00022824"/>
    </source>
</evidence>
<keyword evidence="12 15" id="KW-0472">Membrane</keyword>
<dbReference type="PRINTS" id="PR00385">
    <property type="entry name" value="P450"/>
</dbReference>
<comment type="subcellular location">
    <subcellularLocation>
        <location evidence="3">Endoplasmic reticulum membrane</location>
        <topology evidence="3">Peripheral membrane protein</topology>
    </subcellularLocation>
    <subcellularLocation>
        <location evidence="2">Microsome membrane</location>
        <topology evidence="2">Peripheral membrane protein</topology>
    </subcellularLocation>
</comment>
<evidence type="ECO:0000256" key="15">
    <source>
        <dbReference type="SAM" id="Phobius"/>
    </source>
</evidence>
<dbReference type="InterPro" id="IPR050476">
    <property type="entry name" value="Insect_CytP450_Detox"/>
</dbReference>
<evidence type="ECO:0000256" key="6">
    <source>
        <dbReference type="ARBA" id="ARBA00022723"/>
    </source>
</evidence>
<evidence type="ECO:0000256" key="1">
    <source>
        <dbReference type="ARBA" id="ARBA00001971"/>
    </source>
</evidence>
<dbReference type="Proteomes" id="UP000291343">
    <property type="component" value="Unassembled WGS sequence"/>
</dbReference>
<keyword evidence="17" id="KW-1185">Reference proteome</keyword>
<evidence type="ECO:0000256" key="10">
    <source>
        <dbReference type="ARBA" id="ARBA00023004"/>
    </source>
</evidence>
<accession>A0A482WMS9</accession>
<feature type="transmembrane region" description="Helical" evidence="15">
    <location>
        <begin position="12"/>
        <end position="31"/>
    </location>
</feature>
<dbReference type="CDD" id="cd11056">
    <property type="entry name" value="CYP6-like"/>
    <property type="match status" value="1"/>
</dbReference>
<dbReference type="AlphaFoldDB" id="A0A482WMS9"/>
<comment type="caution">
    <text evidence="16">The sequence shown here is derived from an EMBL/GenBank/DDBJ whole genome shotgun (WGS) entry which is preliminary data.</text>
</comment>
<evidence type="ECO:0000313" key="17">
    <source>
        <dbReference type="Proteomes" id="UP000291343"/>
    </source>
</evidence>
<keyword evidence="8" id="KW-0492">Microsome</keyword>
<dbReference type="GO" id="GO:0020037">
    <property type="term" value="F:heme binding"/>
    <property type="evidence" value="ECO:0007669"/>
    <property type="project" value="InterPro"/>
</dbReference>
<evidence type="ECO:0008006" key="18">
    <source>
        <dbReference type="Google" id="ProtNLM"/>
    </source>
</evidence>
<organism evidence="16 17">
    <name type="scientific">Laodelphax striatellus</name>
    <name type="common">Small brown planthopper</name>
    <name type="synonym">Delphax striatella</name>
    <dbReference type="NCBI Taxonomy" id="195883"/>
    <lineage>
        <taxon>Eukaryota</taxon>
        <taxon>Metazoa</taxon>
        <taxon>Ecdysozoa</taxon>
        <taxon>Arthropoda</taxon>
        <taxon>Hexapoda</taxon>
        <taxon>Insecta</taxon>
        <taxon>Pterygota</taxon>
        <taxon>Neoptera</taxon>
        <taxon>Paraneoptera</taxon>
        <taxon>Hemiptera</taxon>
        <taxon>Auchenorrhyncha</taxon>
        <taxon>Fulgoroidea</taxon>
        <taxon>Delphacidae</taxon>
        <taxon>Criomorphinae</taxon>
        <taxon>Laodelphax</taxon>
    </lineage>
</organism>
<dbReference type="GO" id="GO:0016705">
    <property type="term" value="F:oxidoreductase activity, acting on paired donors, with incorporation or reduction of molecular oxygen"/>
    <property type="evidence" value="ECO:0007669"/>
    <property type="project" value="InterPro"/>
</dbReference>
<dbReference type="SMR" id="A0A482WMS9"/>
<reference evidence="16 17" key="1">
    <citation type="journal article" date="2017" name="Gigascience">
        <title>Genome sequence of the small brown planthopper, Laodelphax striatellus.</title>
        <authorList>
            <person name="Zhu J."/>
            <person name="Jiang F."/>
            <person name="Wang X."/>
            <person name="Yang P."/>
            <person name="Bao Y."/>
            <person name="Zhao W."/>
            <person name="Wang W."/>
            <person name="Lu H."/>
            <person name="Wang Q."/>
            <person name="Cui N."/>
            <person name="Li J."/>
            <person name="Chen X."/>
            <person name="Luo L."/>
            <person name="Yu J."/>
            <person name="Kang L."/>
            <person name="Cui F."/>
        </authorList>
    </citation>
    <scope>NUCLEOTIDE SEQUENCE [LARGE SCALE GENOMIC DNA]</scope>
    <source>
        <strain evidence="16">Lst14</strain>
    </source>
</reference>
<dbReference type="OrthoDB" id="2789670at2759"/>
<dbReference type="PRINTS" id="PR00463">
    <property type="entry name" value="EP450I"/>
</dbReference>
<dbReference type="FunFam" id="1.10.630.10:FF:000042">
    <property type="entry name" value="Cytochrome P450"/>
    <property type="match status" value="1"/>
</dbReference>
<protein>
    <recommendedName>
        <fullName evidence="18">Cytochrome P450</fullName>
    </recommendedName>
</protein>
<dbReference type="InterPro" id="IPR001128">
    <property type="entry name" value="Cyt_P450"/>
</dbReference>
<keyword evidence="7" id="KW-0256">Endoplasmic reticulum</keyword>
<dbReference type="PANTHER" id="PTHR24292:SF93">
    <property type="entry name" value="CYTOCHROME P450 310A1-RELATED"/>
    <property type="match status" value="1"/>
</dbReference>
<dbReference type="InParanoid" id="A0A482WMS9"/>
<comment type="similarity">
    <text evidence="4 14">Belongs to the cytochrome P450 family.</text>
</comment>
<dbReference type="InterPro" id="IPR017972">
    <property type="entry name" value="Cyt_P450_CS"/>
</dbReference>
<evidence type="ECO:0000256" key="2">
    <source>
        <dbReference type="ARBA" id="ARBA00004174"/>
    </source>
</evidence>
<keyword evidence="6 13" id="KW-0479">Metal-binding</keyword>
<keyword evidence="11 14" id="KW-0503">Monooxygenase</keyword>
<dbReference type="GO" id="GO:0005506">
    <property type="term" value="F:iron ion binding"/>
    <property type="evidence" value="ECO:0007669"/>
    <property type="project" value="InterPro"/>
</dbReference>
<keyword evidence="5 13" id="KW-0349">Heme</keyword>
<name>A0A482WMS9_LAOST</name>
<evidence type="ECO:0000256" key="4">
    <source>
        <dbReference type="ARBA" id="ARBA00010617"/>
    </source>
</evidence>
<dbReference type="InterPro" id="IPR036396">
    <property type="entry name" value="Cyt_P450_sf"/>
</dbReference>
<dbReference type="Pfam" id="PF00067">
    <property type="entry name" value="p450"/>
    <property type="match status" value="1"/>
</dbReference>
<dbReference type="PANTHER" id="PTHR24292">
    <property type="entry name" value="CYTOCHROME P450"/>
    <property type="match status" value="1"/>
</dbReference>
<sequence length="511" mass="58288">MTELLGSTWLNYLVAIVLLIISTLVFIKIHIYSHWKRRGIIQANASPPWGSIKNFVLGRTSIAEVFAEIYKQGEGHPIIGFYSFLTPALVIREPDYMKRILVRDYDHFSDRGIYSNRKIDPLSYHLFSTDGPHHKEMRYMLSPSFTGSKMRIIFETMQNCSSKLCDHLCKLVSSSGKGEKTLEIKNITNTYGVNVIASAGVGLDFNKFDEENPLAEAAMKATDPDDTLQSLRFTLAMVSPSITRLFNMRFTPKDVSDFYLDLVQKIINHRKSNNETRKDFMQLLLNMNEEIEKSNGTDTRKPLSLDEIAAQTFLFILGGHETSSAAICFLLYEMALNPDIQARLHEEIDAMDGNINYDNIKEMEYLNMVFNETLRKYPAAPTLIRLCVKDYMLPNGFLIKKGTQVMVPVYGLHWDANYFPQPDKFDPERFSPKAPTHQIQPFTFLPFGEGPRYCIGKRFGVASVKLGVTSILSKFRIELAEKTKIPMKIESKTFITNPYKGLTLKLVARDT</sequence>
<evidence type="ECO:0000256" key="11">
    <source>
        <dbReference type="ARBA" id="ARBA00023033"/>
    </source>
</evidence>
<keyword evidence="15" id="KW-0812">Transmembrane</keyword>
<evidence type="ECO:0000256" key="9">
    <source>
        <dbReference type="ARBA" id="ARBA00023002"/>
    </source>
</evidence>
<comment type="cofactor">
    <cofactor evidence="1 13">
        <name>heme</name>
        <dbReference type="ChEBI" id="CHEBI:30413"/>
    </cofactor>
</comment>
<dbReference type="GO" id="GO:0005789">
    <property type="term" value="C:endoplasmic reticulum membrane"/>
    <property type="evidence" value="ECO:0007669"/>
    <property type="project" value="UniProtKB-SubCell"/>
</dbReference>
<keyword evidence="9 14" id="KW-0560">Oxidoreductase</keyword>
<gene>
    <name evidence="16" type="ORF">LSTR_LSTR012686</name>
</gene>
<keyword evidence="15" id="KW-1133">Transmembrane helix</keyword>
<dbReference type="SUPFAM" id="SSF48264">
    <property type="entry name" value="Cytochrome P450"/>
    <property type="match status" value="1"/>
</dbReference>
<dbReference type="Gene3D" id="1.10.630.10">
    <property type="entry name" value="Cytochrome P450"/>
    <property type="match status" value="1"/>
</dbReference>
<dbReference type="EMBL" id="QKKF02030192">
    <property type="protein sequence ID" value="RZF34837.1"/>
    <property type="molecule type" value="Genomic_DNA"/>
</dbReference>
<dbReference type="InterPro" id="IPR002401">
    <property type="entry name" value="Cyt_P450_E_grp-I"/>
</dbReference>
<evidence type="ECO:0000256" key="12">
    <source>
        <dbReference type="ARBA" id="ARBA00023136"/>
    </source>
</evidence>
<dbReference type="GO" id="GO:0004497">
    <property type="term" value="F:monooxygenase activity"/>
    <property type="evidence" value="ECO:0007669"/>
    <property type="project" value="UniProtKB-KW"/>
</dbReference>
<evidence type="ECO:0000256" key="5">
    <source>
        <dbReference type="ARBA" id="ARBA00022617"/>
    </source>
</evidence>
<evidence type="ECO:0000256" key="13">
    <source>
        <dbReference type="PIRSR" id="PIRSR602401-1"/>
    </source>
</evidence>
<proteinExistence type="inferred from homology"/>
<keyword evidence="10 13" id="KW-0408">Iron</keyword>
<feature type="binding site" description="axial binding residue" evidence="13">
    <location>
        <position position="454"/>
    </location>
    <ligand>
        <name>heme</name>
        <dbReference type="ChEBI" id="CHEBI:30413"/>
    </ligand>
    <ligandPart>
        <name>Fe</name>
        <dbReference type="ChEBI" id="CHEBI:18248"/>
    </ligandPart>
</feature>
<evidence type="ECO:0000313" key="16">
    <source>
        <dbReference type="EMBL" id="RZF34837.1"/>
    </source>
</evidence>
<dbReference type="STRING" id="195883.A0A482WMS9"/>
<dbReference type="PROSITE" id="PS00086">
    <property type="entry name" value="CYTOCHROME_P450"/>
    <property type="match status" value="1"/>
</dbReference>
<evidence type="ECO:0000256" key="8">
    <source>
        <dbReference type="ARBA" id="ARBA00022848"/>
    </source>
</evidence>